<gene>
    <name evidence="2" type="ORF">M2350_001191</name>
</gene>
<dbReference type="InterPro" id="IPR027383">
    <property type="entry name" value="Znf_put"/>
</dbReference>
<dbReference type="EMBL" id="JANUCP010000002">
    <property type="protein sequence ID" value="MCS3918791.1"/>
    <property type="molecule type" value="Genomic_DNA"/>
</dbReference>
<evidence type="ECO:0000259" key="1">
    <source>
        <dbReference type="Pfam" id="PF13490"/>
    </source>
</evidence>
<accession>A0ABT2EMY2</accession>
<dbReference type="Pfam" id="PF13490">
    <property type="entry name" value="zf-HC2"/>
    <property type="match status" value="1"/>
</dbReference>
<keyword evidence="3" id="KW-1185">Reference proteome</keyword>
<proteinExistence type="predicted"/>
<sequence length="158" mass="18049">MAEREANLTMCQWLRKVSAYLDGMLAPDEIEAVVPHLKVCEECRKAMTAWQQIRLQFLMESLPTSPTMIAVTLERLEREGAFKTSNLRHRIWQFDSWFTRLDVAFRAAMAAAILVALLLANSMSPVLQAKDALQAKIQQAIRLIPLVHSNESEQVNRR</sequence>
<dbReference type="RefSeq" id="WP_259094833.1">
    <property type="nucleotide sequence ID" value="NZ_CP130454.1"/>
</dbReference>
<dbReference type="Gene3D" id="1.10.10.1320">
    <property type="entry name" value="Anti-sigma factor, zinc-finger domain"/>
    <property type="match status" value="1"/>
</dbReference>
<evidence type="ECO:0000313" key="3">
    <source>
        <dbReference type="Proteomes" id="UP001204798"/>
    </source>
</evidence>
<evidence type="ECO:0000313" key="2">
    <source>
        <dbReference type="EMBL" id="MCS3918791.1"/>
    </source>
</evidence>
<feature type="domain" description="Putative zinc-finger" evidence="1">
    <location>
        <begin position="12"/>
        <end position="44"/>
    </location>
</feature>
<reference evidence="2 3" key="1">
    <citation type="submission" date="2022-08" db="EMBL/GenBank/DDBJ databases">
        <title>Bacterial and archaeal communities from various locations to study Microbial Dark Matter (Phase II).</title>
        <authorList>
            <person name="Stepanauskas R."/>
        </authorList>
    </citation>
    <scope>NUCLEOTIDE SEQUENCE [LARGE SCALE GENOMIC DNA]</scope>
    <source>
        <strain evidence="2 3">PD1</strain>
    </source>
</reference>
<organism evidence="2 3">
    <name type="scientific">Candidatus Fervidibacter sacchari</name>
    <dbReference type="NCBI Taxonomy" id="1448929"/>
    <lineage>
        <taxon>Bacteria</taxon>
        <taxon>Candidatus Fervidibacterota</taxon>
        <taxon>Candidatus Fervidibacter</taxon>
    </lineage>
</organism>
<comment type="caution">
    <text evidence="2">The sequence shown here is derived from an EMBL/GenBank/DDBJ whole genome shotgun (WGS) entry which is preliminary data.</text>
</comment>
<name>A0ABT2EMY2_9BACT</name>
<protein>
    <submittedName>
        <fullName evidence="2">Anti-sigma factor RsiW</fullName>
    </submittedName>
</protein>
<dbReference type="InterPro" id="IPR041916">
    <property type="entry name" value="Anti_sigma_zinc_sf"/>
</dbReference>
<dbReference type="Proteomes" id="UP001204798">
    <property type="component" value="Unassembled WGS sequence"/>
</dbReference>